<protein>
    <recommendedName>
        <fullName evidence="3">Retrovirus-related Pol polyprotein from transposon TNT 1-94</fullName>
    </recommendedName>
</protein>
<dbReference type="EMBL" id="CM003603">
    <property type="protein sequence ID" value="KYP76394.1"/>
    <property type="molecule type" value="Genomic_DNA"/>
</dbReference>
<dbReference type="Gramene" id="C.cajan_20040.t">
    <property type="protein sequence ID" value="C.cajan_20040.t.cds1"/>
    <property type="gene ID" value="C.cajan_20040"/>
</dbReference>
<name>A0A151UAP5_CAJCA</name>
<gene>
    <name evidence="1" type="ORF">KK1_020636</name>
</gene>
<dbReference type="PANTHER" id="PTHR11439">
    <property type="entry name" value="GAG-POL-RELATED RETROTRANSPOSON"/>
    <property type="match status" value="1"/>
</dbReference>
<accession>A0A151UAP5</accession>
<organism evidence="1 2">
    <name type="scientific">Cajanus cajan</name>
    <name type="common">Pigeon pea</name>
    <name type="synonym">Cajanus indicus</name>
    <dbReference type="NCBI Taxonomy" id="3821"/>
    <lineage>
        <taxon>Eukaryota</taxon>
        <taxon>Viridiplantae</taxon>
        <taxon>Streptophyta</taxon>
        <taxon>Embryophyta</taxon>
        <taxon>Tracheophyta</taxon>
        <taxon>Spermatophyta</taxon>
        <taxon>Magnoliopsida</taxon>
        <taxon>eudicotyledons</taxon>
        <taxon>Gunneridae</taxon>
        <taxon>Pentapetalae</taxon>
        <taxon>rosids</taxon>
        <taxon>fabids</taxon>
        <taxon>Fabales</taxon>
        <taxon>Fabaceae</taxon>
        <taxon>Papilionoideae</taxon>
        <taxon>50 kb inversion clade</taxon>
        <taxon>NPAAA clade</taxon>
        <taxon>indigoferoid/millettioid clade</taxon>
        <taxon>Phaseoleae</taxon>
        <taxon>Cajanus</taxon>
    </lineage>
</organism>
<evidence type="ECO:0000313" key="1">
    <source>
        <dbReference type="EMBL" id="KYP76394.1"/>
    </source>
</evidence>
<evidence type="ECO:0000313" key="2">
    <source>
        <dbReference type="Proteomes" id="UP000075243"/>
    </source>
</evidence>
<proteinExistence type="predicted"/>
<sequence length="92" mass="10821">MLEENKGGETKYQKLVRKLIYPSHTRPDIAYLDSMVSQFMHNPTNKHFQVVNRIIQYLKVSLGRGFLLKKRGETIYIDYARLIVTRVPPQDI</sequence>
<reference evidence="1 2" key="1">
    <citation type="journal article" date="2012" name="Nat. Biotechnol.">
        <title>Draft genome sequence of pigeonpea (Cajanus cajan), an orphan legume crop of resource-poor farmers.</title>
        <authorList>
            <person name="Varshney R.K."/>
            <person name="Chen W."/>
            <person name="Li Y."/>
            <person name="Bharti A.K."/>
            <person name="Saxena R.K."/>
            <person name="Schlueter J.A."/>
            <person name="Donoghue M.T."/>
            <person name="Azam S."/>
            <person name="Fan G."/>
            <person name="Whaley A.M."/>
            <person name="Farmer A.D."/>
            <person name="Sheridan J."/>
            <person name="Iwata A."/>
            <person name="Tuteja R."/>
            <person name="Penmetsa R.V."/>
            <person name="Wu W."/>
            <person name="Upadhyaya H.D."/>
            <person name="Yang S.P."/>
            <person name="Shah T."/>
            <person name="Saxena K.B."/>
            <person name="Michael T."/>
            <person name="McCombie W.R."/>
            <person name="Yang B."/>
            <person name="Zhang G."/>
            <person name="Yang H."/>
            <person name="Wang J."/>
            <person name="Spillane C."/>
            <person name="Cook D.R."/>
            <person name="May G.D."/>
            <person name="Xu X."/>
            <person name="Jackson S.A."/>
        </authorList>
    </citation>
    <scope>NUCLEOTIDE SEQUENCE [LARGE SCALE GENOMIC DNA]</scope>
    <source>
        <strain evidence="2">cv. Asha</strain>
    </source>
</reference>
<dbReference type="AlphaFoldDB" id="A0A151UAP5"/>
<evidence type="ECO:0008006" key="3">
    <source>
        <dbReference type="Google" id="ProtNLM"/>
    </source>
</evidence>
<dbReference type="PANTHER" id="PTHR11439:SF463">
    <property type="entry name" value="REVERSE TRANSCRIPTASE TY1_COPIA-TYPE DOMAIN-CONTAINING PROTEIN"/>
    <property type="match status" value="1"/>
</dbReference>
<dbReference type="Proteomes" id="UP000075243">
    <property type="component" value="Chromosome 1"/>
</dbReference>
<keyword evidence="2" id="KW-1185">Reference proteome</keyword>